<dbReference type="InterPro" id="IPR036249">
    <property type="entry name" value="Thioredoxin-like_sf"/>
</dbReference>
<keyword evidence="1" id="KW-0732">Signal</keyword>
<evidence type="ECO:0000256" key="1">
    <source>
        <dbReference type="SAM" id="SignalP"/>
    </source>
</evidence>
<dbReference type="SUPFAM" id="SSF52833">
    <property type="entry name" value="Thioredoxin-like"/>
    <property type="match status" value="1"/>
</dbReference>
<evidence type="ECO:0000313" key="2">
    <source>
        <dbReference type="EMBL" id="UXP32396.1"/>
    </source>
</evidence>
<evidence type="ECO:0000313" key="3">
    <source>
        <dbReference type="Proteomes" id="UP001065174"/>
    </source>
</evidence>
<keyword evidence="3" id="KW-1185">Reference proteome</keyword>
<proteinExistence type="predicted"/>
<protein>
    <recommendedName>
        <fullName evidence="4">ATP10 protein</fullName>
    </recommendedName>
</protein>
<organism evidence="2 3">
    <name type="scientific">Reichenbachiella agarivorans</name>
    <dbReference type="NCBI Taxonomy" id="2979464"/>
    <lineage>
        <taxon>Bacteria</taxon>
        <taxon>Pseudomonadati</taxon>
        <taxon>Bacteroidota</taxon>
        <taxon>Cytophagia</taxon>
        <taxon>Cytophagales</taxon>
        <taxon>Reichenbachiellaceae</taxon>
        <taxon>Reichenbachiella</taxon>
    </lineage>
</organism>
<gene>
    <name evidence="2" type="ORF">N6H18_00205</name>
</gene>
<evidence type="ECO:0008006" key="4">
    <source>
        <dbReference type="Google" id="ProtNLM"/>
    </source>
</evidence>
<name>A0ABY6CPD9_9BACT</name>
<dbReference type="Gene3D" id="3.40.30.10">
    <property type="entry name" value="Glutaredoxin"/>
    <property type="match status" value="1"/>
</dbReference>
<sequence>MRIIFFALLIISFNSLAQVGGVFPDMATESLTNNMIDLPSQIKGKYALIGLAYSKKAEEDLQHWFSPVYNNFIHKSETPNPFKFEYDINTYFIPMLTGAKRPAYKNTMKKVQETVDPRLRPHVLFYEGTMNQYRNLLKLEESDLPYFFILDPDGVIIHTAQGRYTDKKMQEIINALAPSLKN</sequence>
<reference evidence="2" key="1">
    <citation type="submission" date="2022-09" db="EMBL/GenBank/DDBJ databases">
        <title>Comparative genomics and taxonomic characterization of three novel marine species of genus Reichenbachiella exhibiting antioxidant and polysaccharide degradation activities.</title>
        <authorList>
            <person name="Muhammad N."/>
            <person name="Lee Y.-J."/>
            <person name="Ko J."/>
            <person name="Kim S.-G."/>
        </authorList>
    </citation>
    <scope>NUCLEOTIDE SEQUENCE</scope>
    <source>
        <strain evidence="2">BKB1-1</strain>
    </source>
</reference>
<feature type="chain" id="PRO_5045465321" description="ATP10 protein" evidence="1">
    <location>
        <begin position="18"/>
        <end position="182"/>
    </location>
</feature>
<dbReference type="EMBL" id="CP106679">
    <property type="protein sequence ID" value="UXP32396.1"/>
    <property type="molecule type" value="Genomic_DNA"/>
</dbReference>
<dbReference type="Proteomes" id="UP001065174">
    <property type="component" value="Chromosome"/>
</dbReference>
<accession>A0ABY6CPD9</accession>
<feature type="signal peptide" evidence="1">
    <location>
        <begin position="1"/>
        <end position="17"/>
    </location>
</feature>
<dbReference type="RefSeq" id="WP_262309831.1">
    <property type="nucleotide sequence ID" value="NZ_CP106679.1"/>
</dbReference>